<dbReference type="Proteomes" id="UP000054498">
    <property type="component" value="Unassembled WGS sequence"/>
</dbReference>
<name>A0A0D2MTQ0_9CHLO</name>
<organism evidence="1 2">
    <name type="scientific">Monoraphidium neglectum</name>
    <dbReference type="NCBI Taxonomy" id="145388"/>
    <lineage>
        <taxon>Eukaryota</taxon>
        <taxon>Viridiplantae</taxon>
        <taxon>Chlorophyta</taxon>
        <taxon>core chlorophytes</taxon>
        <taxon>Chlorophyceae</taxon>
        <taxon>CS clade</taxon>
        <taxon>Sphaeropleales</taxon>
        <taxon>Selenastraceae</taxon>
        <taxon>Monoraphidium</taxon>
    </lineage>
</organism>
<dbReference type="AlphaFoldDB" id="A0A0D2MTQ0"/>
<dbReference type="EMBL" id="KK100772">
    <property type="protein sequence ID" value="KIZ03847.1"/>
    <property type="molecule type" value="Genomic_DNA"/>
</dbReference>
<reference evidence="1 2" key="1">
    <citation type="journal article" date="2013" name="BMC Genomics">
        <title>Reconstruction of the lipid metabolism for the microalga Monoraphidium neglectum from its genome sequence reveals characteristics suitable for biofuel production.</title>
        <authorList>
            <person name="Bogen C."/>
            <person name="Al-Dilaimi A."/>
            <person name="Albersmeier A."/>
            <person name="Wichmann J."/>
            <person name="Grundmann M."/>
            <person name="Rupp O."/>
            <person name="Lauersen K.J."/>
            <person name="Blifernez-Klassen O."/>
            <person name="Kalinowski J."/>
            <person name="Goesmann A."/>
            <person name="Mussgnug J.H."/>
            <person name="Kruse O."/>
        </authorList>
    </citation>
    <scope>NUCLEOTIDE SEQUENCE [LARGE SCALE GENOMIC DNA]</scope>
    <source>
        <strain evidence="1 2">SAG 48.87</strain>
    </source>
</reference>
<accession>A0A0D2MTQ0</accession>
<dbReference type="RefSeq" id="XP_013902866.1">
    <property type="nucleotide sequence ID" value="XM_014047412.1"/>
</dbReference>
<keyword evidence="2" id="KW-1185">Reference proteome</keyword>
<evidence type="ECO:0000313" key="1">
    <source>
        <dbReference type="EMBL" id="KIZ03847.1"/>
    </source>
</evidence>
<dbReference type="KEGG" id="mng:MNEG_4113"/>
<evidence type="ECO:0000313" key="2">
    <source>
        <dbReference type="Proteomes" id="UP000054498"/>
    </source>
</evidence>
<dbReference type="GeneID" id="25736991"/>
<gene>
    <name evidence="1" type="ORF">MNEG_4113</name>
</gene>
<protein>
    <submittedName>
        <fullName evidence="1">Uncharacterized protein</fullName>
    </submittedName>
</protein>
<sequence>MRAAGDIGKYCEGMMEQGYRPAKADKDLDEEEVDAMAIKTYIHRWAKLLLLEADEGVLQHVQALKDWPLELLSAEGWVLLDMEASRAGKYHDMRQVKFSIKDGEELPRTAFG</sequence>
<proteinExistence type="predicted"/>